<comment type="caution">
    <text evidence="1">The sequence shown here is derived from an EMBL/GenBank/DDBJ whole genome shotgun (WGS) entry which is preliminary data.</text>
</comment>
<proteinExistence type="predicted"/>
<dbReference type="GeneID" id="95624571"/>
<dbReference type="OrthoDB" id="4291601at2"/>
<dbReference type="EMBL" id="BHZC01000001">
    <property type="protein sequence ID" value="GCD37994.1"/>
    <property type="molecule type" value="Genomic_DNA"/>
</dbReference>
<name>A0A7U9KYZ6_9ACTN</name>
<evidence type="ECO:0000313" key="2">
    <source>
        <dbReference type="Proteomes" id="UP000287830"/>
    </source>
</evidence>
<sequence>MTYRLRLDPTVHADYRSLPDDARRDLAVCLLDALADPLAASTAYGVDDGVFRTIARGRVTGVIVIGDDTIALVQLTHLG</sequence>
<dbReference type="AlphaFoldDB" id="A0A7U9KYZ6"/>
<organism evidence="1 2">
    <name type="scientific">Streptomyces chrestomyceticus JCM 4735</name>
    <dbReference type="NCBI Taxonomy" id="1306181"/>
    <lineage>
        <taxon>Bacteria</taxon>
        <taxon>Bacillati</taxon>
        <taxon>Actinomycetota</taxon>
        <taxon>Actinomycetes</taxon>
        <taxon>Kitasatosporales</taxon>
        <taxon>Streptomycetaceae</taxon>
        <taxon>Streptomyces</taxon>
    </lineage>
</organism>
<reference evidence="1 2" key="1">
    <citation type="submission" date="2018-11" db="EMBL/GenBank/DDBJ databases">
        <title>Whole genome sequence of Streptomyces chrestomyceticus NBRC 13444(T).</title>
        <authorList>
            <person name="Komaki H."/>
            <person name="Tamura T."/>
        </authorList>
    </citation>
    <scope>NUCLEOTIDE SEQUENCE [LARGE SCALE GENOMIC DNA]</scope>
    <source>
        <strain evidence="1 2">NBRC 13444</strain>
    </source>
</reference>
<evidence type="ECO:0000313" key="1">
    <source>
        <dbReference type="EMBL" id="GCD37994.1"/>
    </source>
</evidence>
<evidence type="ECO:0008006" key="3">
    <source>
        <dbReference type="Google" id="ProtNLM"/>
    </source>
</evidence>
<dbReference type="RefSeq" id="WP_125047304.1">
    <property type="nucleotide sequence ID" value="NZ_BHZC01000001.1"/>
</dbReference>
<dbReference type="Proteomes" id="UP000287830">
    <property type="component" value="Unassembled WGS sequence"/>
</dbReference>
<accession>A0A7U9KYZ6</accession>
<gene>
    <name evidence="1" type="ORF">OEIGOIKO_05804</name>
</gene>
<protein>
    <recommendedName>
        <fullName evidence="3">Type II toxin-antitoxin system RelE/ParE family toxin</fullName>
    </recommendedName>
</protein>